<proteinExistence type="predicted"/>
<accession>M7BAU2</accession>
<feature type="compositionally biased region" description="Low complexity" evidence="4">
    <location>
        <begin position="400"/>
        <end position="413"/>
    </location>
</feature>
<organism evidence="6 7">
    <name type="scientific">Chelonia mydas</name>
    <name type="common">Green sea-turtle</name>
    <name type="synonym">Chelonia agassizi</name>
    <dbReference type="NCBI Taxonomy" id="8469"/>
    <lineage>
        <taxon>Eukaryota</taxon>
        <taxon>Metazoa</taxon>
        <taxon>Chordata</taxon>
        <taxon>Craniata</taxon>
        <taxon>Vertebrata</taxon>
        <taxon>Euteleostomi</taxon>
        <taxon>Archelosauria</taxon>
        <taxon>Testudinata</taxon>
        <taxon>Testudines</taxon>
        <taxon>Cryptodira</taxon>
        <taxon>Durocryptodira</taxon>
        <taxon>Americhelydia</taxon>
        <taxon>Chelonioidea</taxon>
        <taxon>Cheloniidae</taxon>
        <taxon>Chelonia</taxon>
    </lineage>
</organism>
<dbReference type="InterPro" id="IPR050149">
    <property type="entry name" value="Collagen_superfamily"/>
</dbReference>
<feature type="compositionally biased region" description="Basic and acidic residues" evidence="4">
    <location>
        <begin position="193"/>
        <end position="228"/>
    </location>
</feature>
<evidence type="ECO:0000259" key="5">
    <source>
        <dbReference type="PROSITE" id="PS50234"/>
    </source>
</evidence>
<dbReference type="SMART" id="SM00327">
    <property type="entry name" value="VWA"/>
    <property type="match status" value="1"/>
</dbReference>
<dbReference type="CDD" id="cd01450">
    <property type="entry name" value="vWFA_subfamily_ECM"/>
    <property type="match status" value="1"/>
</dbReference>
<feature type="compositionally biased region" description="Low complexity" evidence="4">
    <location>
        <begin position="450"/>
        <end position="464"/>
    </location>
</feature>
<evidence type="ECO:0000256" key="3">
    <source>
        <dbReference type="ARBA" id="ARBA00023157"/>
    </source>
</evidence>
<dbReference type="EMBL" id="KB539130">
    <property type="protein sequence ID" value="EMP32700.1"/>
    <property type="molecule type" value="Genomic_DNA"/>
</dbReference>
<dbReference type="Pfam" id="PF01391">
    <property type="entry name" value="Collagen"/>
    <property type="match status" value="1"/>
</dbReference>
<dbReference type="InterPro" id="IPR002035">
    <property type="entry name" value="VWF_A"/>
</dbReference>
<dbReference type="SUPFAM" id="SSF53300">
    <property type="entry name" value="vWA-like"/>
    <property type="match status" value="1"/>
</dbReference>
<dbReference type="GO" id="GO:0005615">
    <property type="term" value="C:extracellular space"/>
    <property type="evidence" value="ECO:0007669"/>
    <property type="project" value="TreeGrafter"/>
</dbReference>
<sequence>MVFILDSSESAKNALFSEQKDFVYNLSDKVFLMKPVKFRKYDVKLAIMQFSSTVKIDHPFVAWKDLNNFKQEVMNMNYIGHGTYSYYAISNVTQLFKNEGRKGSVKVALLMTDGIDHPKSPDVQGIAAAARDLGISFITIGLSSKKANKSNLHLISGNSPSEPVLILNDPNLSVKIKEQLVALFNKRGGLGSRGDKGEQGPKGDKGESQKGESGEKGEEGDPGNKGEKGISGPPGEPGPKGIQGNKEQPTAKPTTDAEGTEDILETVPAAGSHQSHTGFWGQQDIILADQVIMHHSWLNAAGSHKTGMMSCSLAATLHDVLVAIWEHQLSQVLQMWVLVPWILTLNCTERHSTAAGEPGPGGPYGPTGLPGVGLQGPKGERGPEGPQGPIGQPGIGSQGIQGIQGPKGIPGPKGSRGMGVQGPKVMLDDLIGTLSGDVIRGTRKQPHGLSNPSPNQSSSSLTGG</sequence>
<keyword evidence="3" id="KW-1015">Disulfide bond</keyword>
<dbReference type="InterPro" id="IPR036465">
    <property type="entry name" value="vWFA_dom_sf"/>
</dbReference>
<dbReference type="GO" id="GO:0031012">
    <property type="term" value="C:extracellular matrix"/>
    <property type="evidence" value="ECO:0007669"/>
    <property type="project" value="TreeGrafter"/>
</dbReference>
<evidence type="ECO:0000313" key="6">
    <source>
        <dbReference type="EMBL" id="EMP32700.1"/>
    </source>
</evidence>
<dbReference type="STRING" id="8469.M7BAU2"/>
<dbReference type="GO" id="GO:0004867">
    <property type="term" value="F:serine-type endopeptidase inhibitor activity"/>
    <property type="evidence" value="ECO:0007669"/>
    <property type="project" value="UniProtKB-KW"/>
</dbReference>
<reference evidence="7" key="1">
    <citation type="journal article" date="2013" name="Nat. Genet.">
        <title>The draft genomes of soft-shell turtle and green sea turtle yield insights into the development and evolution of the turtle-specific body plan.</title>
        <authorList>
            <person name="Wang Z."/>
            <person name="Pascual-Anaya J."/>
            <person name="Zadissa A."/>
            <person name="Li W."/>
            <person name="Niimura Y."/>
            <person name="Huang Z."/>
            <person name="Li C."/>
            <person name="White S."/>
            <person name="Xiong Z."/>
            <person name="Fang D."/>
            <person name="Wang B."/>
            <person name="Ming Y."/>
            <person name="Chen Y."/>
            <person name="Zheng Y."/>
            <person name="Kuraku S."/>
            <person name="Pignatelli M."/>
            <person name="Herrero J."/>
            <person name="Beal K."/>
            <person name="Nozawa M."/>
            <person name="Li Q."/>
            <person name="Wang J."/>
            <person name="Zhang H."/>
            <person name="Yu L."/>
            <person name="Shigenobu S."/>
            <person name="Wang J."/>
            <person name="Liu J."/>
            <person name="Flicek P."/>
            <person name="Searle S."/>
            <person name="Wang J."/>
            <person name="Kuratani S."/>
            <person name="Yin Y."/>
            <person name="Aken B."/>
            <person name="Zhang G."/>
            <person name="Irie N."/>
        </authorList>
    </citation>
    <scope>NUCLEOTIDE SEQUENCE [LARGE SCALE GENOMIC DNA]</scope>
</reference>
<feature type="region of interest" description="Disordered" evidence="4">
    <location>
        <begin position="352"/>
        <end position="464"/>
    </location>
</feature>
<evidence type="ECO:0000256" key="2">
    <source>
        <dbReference type="ARBA" id="ARBA00022900"/>
    </source>
</evidence>
<evidence type="ECO:0000313" key="7">
    <source>
        <dbReference type="Proteomes" id="UP000031443"/>
    </source>
</evidence>
<dbReference type="InterPro" id="IPR008160">
    <property type="entry name" value="Collagen"/>
</dbReference>
<keyword evidence="2" id="KW-0722">Serine protease inhibitor</keyword>
<dbReference type="Gene3D" id="3.40.50.410">
    <property type="entry name" value="von Willebrand factor, type A domain"/>
    <property type="match status" value="1"/>
</dbReference>
<dbReference type="AlphaFoldDB" id="M7BAU2"/>
<dbReference type="FunFam" id="3.40.50.410:FF:000051">
    <property type="entry name" value="Collagen type XXVIII alpha 1 chain"/>
    <property type="match status" value="1"/>
</dbReference>
<feature type="compositionally biased region" description="Gly residues" evidence="4">
    <location>
        <begin position="358"/>
        <end position="376"/>
    </location>
</feature>
<evidence type="ECO:0000256" key="1">
    <source>
        <dbReference type="ARBA" id="ARBA00022690"/>
    </source>
</evidence>
<feature type="domain" description="VWFA" evidence="5">
    <location>
        <begin position="1"/>
        <end position="184"/>
    </location>
</feature>
<evidence type="ECO:0000256" key="4">
    <source>
        <dbReference type="SAM" id="MobiDB-lite"/>
    </source>
</evidence>
<name>M7BAU2_CHEMY</name>
<dbReference type="GO" id="GO:0030020">
    <property type="term" value="F:extracellular matrix structural constituent conferring tensile strength"/>
    <property type="evidence" value="ECO:0007669"/>
    <property type="project" value="TreeGrafter"/>
</dbReference>
<protein>
    <submittedName>
        <fullName evidence="6">Collagen alpha-1(XXVIII) chain</fullName>
    </submittedName>
</protein>
<keyword evidence="6" id="KW-0176">Collagen</keyword>
<dbReference type="PROSITE" id="PS50234">
    <property type="entry name" value="VWFA"/>
    <property type="match status" value="1"/>
</dbReference>
<gene>
    <name evidence="6" type="ORF">UY3_10150</name>
</gene>
<dbReference type="Pfam" id="PF00092">
    <property type="entry name" value="VWA"/>
    <property type="match status" value="1"/>
</dbReference>
<keyword evidence="7" id="KW-1185">Reference proteome</keyword>
<dbReference type="GO" id="GO:0030198">
    <property type="term" value="P:extracellular matrix organization"/>
    <property type="evidence" value="ECO:0007669"/>
    <property type="project" value="TreeGrafter"/>
</dbReference>
<feature type="region of interest" description="Disordered" evidence="4">
    <location>
        <begin position="187"/>
        <end position="259"/>
    </location>
</feature>
<dbReference type="GO" id="GO:0005581">
    <property type="term" value="C:collagen trimer"/>
    <property type="evidence" value="ECO:0007669"/>
    <property type="project" value="UniProtKB-KW"/>
</dbReference>
<dbReference type="Proteomes" id="UP000031443">
    <property type="component" value="Unassembled WGS sequence"/>
</dbReference>
<dbReference type="PANTHER" id="PTHR24023">
    <property type="entry name" value="COLLAGEN ALPHA"/>
    <property type="match status" value="1"/>
</dbReference>
<keyword evidence="1" id="KW-0646">Protease inhibitor</keyword>
<dbReference type="PANTHER" id="PTHR24023:SF1047">
    <property type="entry name" value="SCAVENGER RECEPTOR CLASS A MEMBER 3"/>
    <property type="match status" value="1"/>
</dbReference>